<dbReference type="Proteomes" id="UP000178249">
    <property type="component" value="Unassembled WGS sequence"/>
</dbReference>
<evidence type="ECO:0000256" key="1">
    <source>
        <dbReference type="ARBA" id="ARBA00003456"/>
    </source>
</evidence>
<evidence type="ECO:0000256" key="2">
    <source>
        <dbReference type="ARBA" id="ARBA00004170"/>
    </source>
</evidence>
<comment type="caution">
    <text evidence="10">The sequence shown here is derived from an EMBL/GenBank/DDBJ whole genome shotgun (WGS) entry which is preliminary data.</text>
</comment>
<sequence>MRNIYDLKREIQDLKNVRDVIATLERISASYIPALRSHLEILEEYAEGNRRIFRKLGAKQTDVQEDDDISQSLVVVFSTDHGLVGGLNSRLIERVVEHVRDNPKDHVIVFGEKGKDLMRISGIHPAAIFSALTDKPSIDELREFFDQFFSTSDIAYRRVTVLAPRFVSVLEQSVEPSVVWPVYSDHNGGVEAGHSGTVEEQPNEESYAFVDPSGKRVAEFLIARMVRLTMYEKALGAKLSEHAARMTAMADAGKSAGKIVSNLEHQYFKARQYTITKRLSEVFSAKQSLKLDL</sequence>
<evidence type="ECO:0000313" key="11">
    <source>
        <dbReference type="Proteomes" id="UP000178249"/>
    </source>
</evidence>
<dbReference type="GO" id="GO:0046933">
    <property type="term" value="F:proton-transporting ATP synthase activity, rotational mechanism"/>
    <property type="evidence" value="ECO:0007669"/>
    <property type="project" value="InterPro"/>
</dbReference>
<keyword evidence="8" id="KW-0139">CF(1)</keyword>
<evidence type="ECO:0000256" key="8">
    <source>
        <dbReference type="ARBA" id="ARBA00023196"/>
    </source>
</evidence>
<evidence type="ECO:0000256" key="7">
    <source>
        <dbReference type="ARBA" id="ARBA00023136"/>
    </source>
</evidence>
<keyword evidence="6" id="KW-0406">Ion transport</keyword>
<proteinExistence type="inferred from homology"/>
<dbReference type="PRINTS" id="PR00126">
    <property type="entry name" value="ATPASEGAMMA"/>
</dbReference>
<dbReference type="Pfam" id="PF00231">
    <property type="entry name" value="ATP-synt"/>
    <property type="match status" value="1"/>
</dbReference>
<gene>
    <name evidence="10" type="ORF">A2841_00120</name>
</gene>
<dbReference type="InterPro" id="IPR035968">
    <property type="entry name" value="ATP_synth_F1_ATPase_gsu"/>
</dbReference>
<dbReference type="EMBL" id="MFKP01000008">
    <property type="protein sequence ID" value="OGG44473.1"/>
    <property type="molecule type" value="Genomic_DNA"/>
</dbReference>
<dbReference type="Gene3D" id="3.40.1380.10">
    <property type="match status" value="1"/>
</dbReference>
<dbReference type="GO" id="GO:0045259">
    <property type="term" value="C:proton-transporting ATP synthase complex"/>
    <property type="evidence" value="ECO:0007669"/>
    <property type="project" value="UniProtKB-KW"/>
</dbReference>
<keyword evidence="9" id="KW-0066">ATP synthesis</keyword>
<dbReference type="Gene3D" id="1.10.287.80">
    <property type="entry name" value="ATP synthase, gamma subunit, helix hairpin domain"/>
    <property type="match status" value="1"/>
</dbReference>
<evidence type="ECO:0000256" key="6">
    <source>
        <dbReference type="ARBA" id="ARBA00023065"/>
    </source>
</evidence>
<name>A0A1F6C5U0_9BACT</name>
<organism evidence="10 11">
    <name type="scientific">Candidatus Kaiserbacteria bacterium RIFCSPHIGHO2_01_FULL_48_10</name>
    <dbReference type="NCBI Taxonomy" id="1798476"/>
    <lineage>
        <taxon>Bacteria</taxon>
        <taxon>Candidatus Kaiseribacteriota</taxon>
    </lineage>
</organism>
<dbReference type="PANTHER" id="PTHR11693:SF22">
    <property type="entry name" value="ATP SYNTHASE SUBUNIT GAMMA, MITOCHONDRIAL"/>
    <property type="match status" value="1"/>
</dbReference>
<comment type="function">
    <text evidence="1">Produces ATP from ADP in the presence of a proton gradient across the membrane. The gamma chain is believed to be important in regulating ATPase activity and the flow of protons through the CF(0) complex.</text>
</comment>
<dbReference type="AlphaFoldDB" id="A0A1F6C5U0"/>
<evidence type="ECO:0000256" key="9">
    <source>
        <dbReference type="ARBA" id="ARBA00023310"/>
    </source>
</evidence>
<evidence type="ECO:0000256" key="3">
    <source>
        <dbReference type="ARBA" id="ARBA00007681"/>
    </source>
</evidence>
<evidence type="ECO:0008006" key="12">
    <source>
        <dbReference type="Google" id="ProtNLM"/>
    </source>
</evidence>
<protein>
    <recommendedName>
        <fullName evidence="12">ATP synthase gamma chain</fullName>
    </recommendedName>
</protein>
<keyword evidence="7" id="KW-0472">Membrane</keyword>
<reference evidence="10 11" key="1">
    <citation type="journal article" date="2016" name="Nat. Commun.">
        <title>Thousands of microbial genomes shed light on interconnected biogeochemical processes in an aquifer system.</title>
        <authorList>
            <person name="Anantharaman K."/>
            <person name="Brown C.T."/>
            <person name="Hug L.A."/>
            <person name="Sharon I."/>
            <person name="Castelle C.J."/>
            <person name="Probst A.J."/>
            <person name="Thomas B.C."/>
            <person name="Singh A."/>
            <person name="Wilkins M.J."/>
            <person name="Karaoz U."/>
            <person name="Brodie E.L."/>
            <person name="Williams K.H."/>
            <person name="Hubbard S.S."/>
            <person name="Banfield J.F."/>
        </authorList>
    </citation>
    <scope>NUCLEOTIDE SEQUENCE [LARGE SCALE GENOMIC DNA]</scope>
</reference>
<evidence type="ECO:0000256" key="5">
    <source>
        <dbReference type="ARBA" id="ARBA00022781"/>
    </source>
</evidence>
<comment type="subcellular location">
    <subcellularLocation>
        <location evidence="2">Membrane</location>
        <topology evidence="2">Peripheral membrane protein</topology>
    </subcellularLocation>
</comment>
<evidence type="ECO:0000256" key="4">
    <source>
        <dbReference type="ARBA" id="ARBA00022448"/>
    </source>
</evidence>
<dbReference type="SUPFAM" id="SSF52943">
    <property type="entry name" value="ATP synthase (F1-ATPase), gamma subunit"/>
    <property type="match status" value="1"/>
</dbReference>
<keyword evidence="5" id="KW-0375">Hydrogen ion transport</keyword>
<accession>A0A1F6C5U0</accession>
<evidence type="ECO:0000313" key="10">
    <source>
        <dbReference type="EMBL" id="OGG44473.1"/>
    </source>
</evidence>
<dbReference type="PANTHER" id="PTHR11693">
    <property type="entry name" value="ATP SYNTHASE GAMMA CHAIN"/>
    <property type="match status" value="1"/>
</dbReference>
<dbReference type="InterPro" id="IPR000131">
    <property type="entry name" value="ATP_synth_F1_gsu"/>
</dbReference>
<keyword evidence="4" id="KW-0813">Transport</keyword>
<comment type="similarity">
    <text evidence="3">Belongs to the ATPase gamma chain family.</text>
</comment>